<evidence type="ECO:0000256" key="4">
    <source>
        <dbReference type="ARBA" id="ARBA00022448"/>
    </source>
</evidence>
<proteinExistence type="inferred from homology"/>
<dbReference type="Proteomes" id="UP000186698">
    <property type="component" value="Chromosome 8L"/>
</dbReference>
<dbReference type="PaxDb" id="8355-A0A1L8F7S0"/>
<dbReference type="GO" id="GO:0048278">
    <property type="term" value="P:vesicle docking"/>
    <property type="evidence" value="ECO:0007669"/>
    <property type="project" value="TreeGrafter"/>
</dbReference>
<evidence type="ECO:0000256" key="3">
    <source>
        <dbReference type="ARBA" id="ARBA00009063"/>
    </source>
</evidence>
<dbReference type="STRING" id="8355.A0A1L8F7S0"/>
<dbReference type="GO" id="GO:0012505">
    <property type="term" value="C:endomembrane system"/>
    <property type="evidence" value="ECO:0007669"/>
    <property type="project" value="UniProtKB-SubCell"/>
</dbReference>
<dbReference type="Bgee" id="108698454">
    <property type="expression patterns" value="Expressed in lung and 14 other cell types or tissues"/>
</dbReference>
<evidence type="ECO:0000313" key="10">
    <source>
        <dbReference type="RefSeq" id="XP_018085442.1"/>
    </source>
</evidence>
<keyword evidence="5" id="KW-0812">Transmembrane</keyword>
<evidence type="ECO:0000256" key="2">
    <source>
        <dbReference type="ARBA" id="ARBA00004184"/>
    </source>
</evidence>
<dbReference type="GO" id="GO:0006887">
    <property type="term" value="P:exocytosis"/>
    <property type="evidence" value="ECO:0007669"/>
    <property type="project" value="TreeGrafter"/>
</dbReference>
<dbReference type="CTD" id="108698454"/>
<dbReference type="Gene3D" id="1.20.5.110">
    <property type="match status" value="1"/>
</dbReference>
<dbReference type="FunFam" id="1.20.58.70:FF:000027">
    <property type="entry name" value="Putative syntaxin-3"/>
    <property type="match status" value="1"/>
</dbReference>
<dbReference type="FunFam" id="1.20.5.110:FF:000022">
    <property type="entry name" value="Syntaxin 19"/>
    <property type="match status" value="1"/>
</dbReference>
<keyword evidence="8" id="KW-0472">Membrane</keyword>
<reference evidence="10" key="1">
    <citation type="submission" date="2025-08" db="UniProtKB">
        <authorList>
            <consortium name="RefSeq"/>
        </authorList>
    </citation>
    <scope>IDENTIFICATION</scope>
    <source>
        <strain evidence="10">J_2021</strain>
        <tissue evidence="10">Erythrocytes</tissue>
    </source>
</reference>
<dbReference type="InterPro" id="IPR045242">
    <property type="entry name" value="Syntaxin"/>
</dbReference>
<dbReference type="CDD" id="cd15848">
    <property type="entry name" value="SNARE_syntaxin1-like"/>
    <property type="match status" value="1"/>
</dbReference>
<dbReference type="InterPro" id="IPR006011">
    <property type="entry name" value="Syntaxin_N"/>
</dbReference>
<dbReference type="GO" id="GO:0031201">
    <property type="term" value="C:SNARE complex"/>
    <property type="evidence" value="ECO:0007669"/>
    <property type="project" value="TreeGrafter"/>
</dbReference>
<evidence type="ECO:0000256" key="5">
    <source>
        <dbReference type="ARBA" id="ARBA00022692"/>
    </source>
</evidence>
<keyword evidence="7" id="KW-0175">Coiled coil</keyword>
<dbReference type="Pfam" id="PF05739">
    <property type="entry name" value="SNARE"/>
    <property type="match status" value="1"/>
</dbReference>
<dbReference type="InterPro" id="IPR010989">
    <property type="entry name" value="SNARE"/>
</dbReference>
<comment type="subcellular location">
    <subcellularLocation>
        <location evidence="2">Endomembrane system</location>
        <topology evidence="2">Peripheral membrane protein</topology>
    </subcellularLocation>
    <subcellularLocation>
        <location evidence="1">Membrane</location>
        <topology evidence="1">Single-pass membrane protein</topology>
    </subcellularLocation>
</comment>
<evidence type="ECO:0000256" key="8">
    <source>
        <dbReference type="ARBA" id="ARBA00023136"/>
    </source>
</evidence>
<dbReference type="GO" id="GO:0006886">
    <property type="term" value="P:intracellular protein transport"/>
    <property type="evidence" value="ECO:0007669"/>
    <property type="project" value="InterPro"/>
</dbReference>
<dbReference type="AlphaFoldDB" id="A0A1L8F7S0"/>
<dbReference type="OMA" id="CCTTEES"/>
<sequence length="317" mass="36515">MLLLFPLSLYDKCFWHLHLKMKDRLEEFRTSVKEDELLEFEENLAYDNPVYQETENHEMDKFFQEVAGLSVSLKSLTDLAELIEKKQELILCSTTDTDIYEGKKELSKLKNTLISDAKTIQAQLSKIKTSLAEDSKNWMAEYRIRQSQFNALTNRYQGVMTQHYINETKYVGMLKEQVMRQAELAGLDLQEDDINQLISSPMAPQIVGKDLEILKAKQHYAMAQQRHKQLMDLEVQITELHLIFLQLEMLVSEQQDIINNIEFNVIHTQEYISQSNEEVKKAIKYQKQSRVAAAASAFLGLCACCTCCLACLPGAAK</sequence>
<evidence type="ECO:0000256" key="1">
    <source>
        <dbReference type="ARBA" id="ARBA00004167"/>
    </source>
</evidence>
<dbReference type="PROSITE" id="PS00914">
    <property type="entry name" value="SYNTAXIN"/>
    <property type="match status" value="1"/>
</dbReference>
<keyword evidence="6" id="KW-1133">Transmembrane helix</keyword>
<comment type="similarity">
    <text evidence="3">Belongs to the syntaxin family.</text>
</comment>
<evidence type="ECO:0000313" key="9">
    <source>
        <dbReference type="Proteomes" id="UP000186698"/>
    </source>
</evidence>
<dbReference type="Pfam" id="PF00804">
    <property type="entry name" value="Syntaxin"/>
    <property type="match status" value="1"/>
</dbReference>
<dbReference type="GO" id="GO:0005886">
    <property type="term" value="C:plasma membrane"/>
    <property type="evidence" value="ECO:0007669"/>
    <property type="project" value="TreeGrafter"/>
</dbReference>
<dbReference type="GO" id="GO:0000149">
    <property type="term" value="F:SNARE binding"/>
    <property type="evidence" value="ECO:0007669"/>
    <property type="project" value="TreeGrafter"/>
</dbReference>
<name>A0A1L8F7S0_XENLA</name>
<dbReference type="OrthoDB" id="10255013at2759"/>
<dbReference type="InterPro" id="IPR006012">
    <property type="entry name" value="Syntaxin/epimorphin_CS"/>
</dbReference>
<gene>
    <name evidence="10" type="primary">XB5896658.L</name>
</gene>
<dbReference type="GO" id="GO:0006906">
    <property type="term" value="P:vesicle fusion"/>
    <property type="evidence" value="ECO:0007669"/>
    <property type="project" value="TreeGrafter"/>
</dbReference>
<dbReference type="GeneID" id="108698454"/>
<evidence type="ECO:0000256" key="6">
    <source>
        <dbReference type="ARBA" id="ARBA00022989"/>
    </source>
</evidence>
<dbReference type="KEGG" id="xla:108698454"/>
<dbReference type="GO" id="GO:0005484">
    <property type="term" value="F:SNAP receptor activity"/>
    <property type="evidence" value="ECO:0007669"/>
    <property type="project" value="InterPro"/>
</dbReference>
<keyword evidence="4" id="KW-0813">Transport</keyword>
<protein>
    <submittedName>
        <fullName evidence="10">Syntaxin-3</fullName>
    </submittedName>
</protein>
<dbReference type="SMART" id="SM00397">
    <property type="entry name" value="t_SNARE"/>
    <property type="match status" value="1"/>
</dbReference>
<keyword evidence="9" id="KW-1185">Reference proteome</keyword>
<organism evidence="9 10">
    <name type="scientific">Xenopus laevis</name>
    <name type="common">African clawed frog</name>
    <dbReference type="NCBI Taxonomy" id="8355"/>
    <lineage>
        <taxon>Eukaryota</taxon>
        <taxon>Metazoa</taxon>
        <taxon>Chordata</taxon>
        <taxon>Craniata</taxon>
        <taxon>Vertebrata</taxon>
        <taxon>Euteleostomi</taxon>
        <taxon>Amphibia</taxon>
        <taxon>Batrachia</taxon>
        <taxon>Anura</taxon>
        <taxon>Pipoidea</taxon>
        <taxon>Pipidae</taxon>
        <taxon>Xenopodinae</taxon>
        <taxon>Xenopus</taxon>
        <taxon>Xenopus</taxon>
    </lineage>
</organism>
<accession>A0A1L8F7S0</accession>
<dbReference type="PROSITE" id="PS50192">
    <property type="entry name" value="T_SNARE"/>
    <property type="match status" value="1"/>
</dbReference>
<evidence type="ECO:0000256" key="7">
    <source>
        <dbReference type="ARBA" id="ARBA00023054"/>
    </source>
</evidence>
<dbReference type="PANTHER" id="PTHR19957">
    <property type="entry name" value="SYNTAXIN"/>
    <property type="match status" value="1"/>
</dbReference>
<dbReference type="InterPro" id="IPR000727">
    <property type="entry name" value="T_SNARE_dom"/>
</dbReference>
<dbReference type="RefSeq" id="XP_018085442.1">
    <property type="nucleotide sequence ID" value="XM_018229953.2"/>
</dbReference>
<dbReference type="SUPFAM" id="SSF47661">
    <property type="entry name" value="t-snare proteins"/>
    <property type="match status" value="1"/>
</dbReference>
<dbReference type="PANTHER" id="PTHR19957:SF72">
    <property type="entry name" value="SYNTAXIN-3-LIKE"/>
    <property type="match status" value="1"/>
</dbReference>
<dbReference type="Gene3D" id="1.20.58.70">
    <property type="match status" value="1"/>
</dbReference>